<accession>A0ACD4DCA2</accession>
<reference evidence="1" key="1">
    <citation type="submission" date="2022-10" db="EMBL/GenBank/DDBJ databases">
        <title>Rhodococcus ferula Z13 complete genome.</title>
        <authorList>
            <person name="Long X."/>
            <person name="Zang M."/>
        </authorList>
    </citation>
    <scope>NUCLEOTIDE SEQUENCE</scope>
    <source>
        <strain evidence="1">Z13</strain>
    </source>
</reference>
<dbReference type="EMBL" id="CP107551">
    <property type="protein sequence ID" value="UYP17598.1"/>
    <property type="molecule type" value="Genomic_DNA"/>
</dbReference>
<protein>
    <submittedName>
        <fullName evidence="1">ComEC/Rec2 family competence protein</fullName>
    </submittedName>
</protein>
<keyword evidence="2" id="KW-1185">Reference proteome</keyword>
<dbReference type="Proteomes" id="UP001156484">
    <property type="component" value="Chromosome"/>
</dbReference>
<name>A0ACD4DCA2_9NOCA</name>
<gene>
    <name evidence="1" type="ORF">OED52_12975</name>
</gene>
<organism evidence="1 2">
    <name type="scientific">Rhodococcus sacchari</name>
    <dbReference type="NCBI Taxonomy" id="2962047"/>
    <lineage>
        <taxon>Bacteria</taxon>
        <taxon>Bacillati</taxon>
        <taxon>Actinomycetota</taxon>
        <taxon>Actinomycetes</taxon>
        <taxon>Mycobacteriales</taxon>
        <taxon>Nocardiaceae</taxon>
        <taxon>Rhodococcus</taxon>
    </lineage>
</organism>
<evidence type="ECO:0000313" key="1">
    <source>
        <dbReference type="EMBL" id="UYP17598.1"/>
    </source>
</evidence>
<evidence type="ECO:0000313" key="2">
    <source>
        <dbReference type="Proteomes" id="UP001156484"/>
    </source>
</evidence>
<proteinExistence type="predicted"/>
<sequence>MSGDGTGTVCDVRADAPESLRPDARLVPCAAAAWAATLLGLAAGWRVAAGLVLVAGVAAATLVCVRRFRRRTGARTILAVLVVVAGFGTAAGVRMWAADHHPLADAAEKGSRATVVLVPTDDPRHIRAAAFDGSPRVRIPARLEHLTVAGRSVEAGGAVVVFAPAASWTDVLPGQRITARVKVAVYEGSGTVVAVLRADDPPRRIDPPPAWQRWAGAMRHRLADAAAAVLPADRAGLLPGLIVGDTSALTDEVREDFRVAGLTHLTAVSGANVSIVLGAVLLVVRAVGLGPRIGTLLAATALAFFVVLVRPSASVVRAAAMGSIGLLAFVTGRERQALPALCAAVGALLIAMPDLAVDVGFALSVSATAALIVAAPPVVAGLERRGWPRPVAETTAMAAVASVVTAPIVAAISGTVSLVSIGANVLVAPVLAPLTVLGSALAVVAPLAPGVGGLLARGTDPMVWWLVTVADRAAALPSAQVSVPGGPAGAATVLVFVAVGWTIVRHRRIRVAALVAAIAAAAVWLPVRLVRPGWPAAEWLFVACDVGQGDALVLAAGEGRAVVVDTGPEPAPVDRCLRRLRIRTVTALVLTHLHADHTGGATGVLAGRTVETLVLGPGAAAREGGVDVLRLAADAGIPVREIAAGAGLRAGDTAIRVLAPAADPAARPVSGSPENDASLILAVDTVVGRILLPGDAEAAALDALVRSGADVRADVLKLPHHGSRTTPAGFLTAVRPRVAVVSAGADNLFGHPHPEIVTALRESGARVWRTDLHGDVAVIRAGSGALAVVSAARGTIEP</sequence>